<dbReference type="Pfam" id="PF07536">
    <property type="entry name" value="HWE_HK"/>
    <property type="match status" value="1"/>
</dbReference>
<evidence type="ECO:0000256" key="12">
    <source>
        <dbReference type="ARBA" id="ARBA00022777"/>
    </source>
</evidence>
<dbReference type="InterPro" id="IPR000014">
    <property type="entry name" value="PAS"/>
</dbReference>
<feature type="domain" description="PAC" evidence="17">
    <location>
        <begin position="261"/>
        <end position="313"/>
    </location>
</feature>
<evidence type="ECO:0000256" key="10">
    <source>
        <dbReference type="ARBA" id="ARBA00022737"/>
    </source>
</evidence>
<dbReference type="InterPro" id="IPR001610">
    <property type="entry name" value="PAC"/>
</dbReference>
<dbReference type="GO" id="GO:0004673">
    <property type="term" value="F:protein histidine kinase activity"/>
    <property type="evidence" value="ECO:0007669"/>
    <property type="project" value="UniProtKB-EC"/>
</dbReference>
<dbReference type="SUPFAM" id="SSF55785">
    <property type="entry name" value="PYP-like sensor domain (PAS domain)"/>
    <property type="match status" value="4"/>
</dbReference>
<evidence type="ECO:0000256" key="6">
    <source>
        <dbReference type="ARBA" id="ARBA00022606"/>
    </source>
</evidence>
<keyword evidence="6" id="KW-0716">Sensory transduction</keyword>
<keyword evidence="8" id="KW-0288">FMN</keyword>
<dbReference type="InterPro" id="IPR029016">
    <property type="entry name" value="GAF-like_dom_sf"/>
</dbReference>
<dbReference type="Gene3D" id="3.30.450.40">
    <property type="match status" value="1"/>
</dbReference>
<keyword evidence="5" id="KW-0597">Phosphoprotein</keyword>
<dbReference type="Gene3D" id="3.30.450.20">
    <property type="entry name" value="PAS domain"/>
    <property type="match status" value="4"/>
</dbReference>
<accession>A0A3A1WQX2</accession>
<dbReference type="AlphaFoldDB" id="A0A3A1WQX2"/>
<evidence type="ECO:0000256" key="13">
    <source>
        <dbReference type="ARBA" id="ARBA00022840"/>
    </source>
</evidence>
<dbReference type="InterPro" id="IPR000700">
    <property type="entry name" value="PAS-assoc_C"/>
</dbReference>
<keyword evidence="12" id="KW-0418">Kinase</keyword>
<dbReference type="PANTHER" id="PTHR41523">
    <property type="entry name" value="TWO-COMPONENT SYSTEM SENSOR PROTEIN"/>
    <property type="match status" value="1"/>
</dbReference>
<keyword evidence="11" id="KW-0547">Nucleotide-binding</keyword>
<dbReference type="CDD" id="cd00130">
    <property type="entry name" value="PAS"/>
    <property type="match status" value="1"/>
</dbReference>
<dbReference type="SMART" id="SM00086">
    <property type="entry name" value="PAC"/>
    <property type="match status" value="1"/>
</dbReference>
<gene>
    <name evidence="18" type="ORF">D3218_13725</name>
</gene>
<dbReference type="Pfam" id="PF08448">
    <property type="entry name" value="PAS_4"/>
    <property type="match status" value="1"/>
</dbReference>
<evidence type="ECO:0000256" key="15">
    <source>
        <dbReference type="ARBA" id="ARBA00023026"/>
    </source>
</evidence>
<dbReference type="EC" id="2.7.13.3" evidence="2"/>
<dbReference type="Gene3D" id="3.30.565.10">
    <property type="entry name" value="Histidine kinase-like ATPase, C-terminal domain"/>
    <property type="match status" value="1"/>
</dbReference>
<evidence type="ECO:0000256" key="9">
    <source>
        <dbReference type="ARBA" id="ARBA00022679"/>
    </source>
</evidence>
<dbReference type="SUPFAM" id="SSF55781">
    <property type="entry name" value="GAF domain-like"/>
    <property type="match status" value="1"/>
</dbReference>
<protein>
    <recommendedName>
        <fullName evidence="3">Blue-light-activated histidine kinase</fullName>
        <ecNumber evidence="2">2.7.13.3</ecNumber>
    </recommendedName>
</protein>
<keyword evidence="9" id="KW-0808">Transferase</keyword>
<keyword evidence="19" id="KW-1185">Reference proteome</keyword>
<dbReference type="PROSITE" id="PS50113">
    <property type="entry name" value="PAC"/>
    <property type="match status" value="2"/>
</dbReference>
<dbReference type="InterPro" id="IPR011102">
    <property type="entry name" value="Sig_transdc_His_kinase_HWE"/>
</dbReference>
<evidence type="ECO:0000256" key="5">
    <source>
        <dbReference type="ARBA" id="ARBA00022553"/>
    </source>
</evidence>
<dbReference type="Pfam" id="PF13188">
    <property type="entry name" value="PAS_8"/>
    <property type="match status" value="1"/>
</dbReference>
<comment type="caution">
    <text evidence="18">The sequence shown here is derived from an EMBL/GenBank/DDBJ whole genome shotgun (WGS) entry which is preliminary data.</text>
</comment>
<evidence type="ECO:0000256" key="3">
    <source>
        <dbReference type="ARBA" id="ARBA00021740"/>
    </source>
</evidence>
<evidence type="ECO:0000256" key="14">
    <source>
        <dbReference type="ARBA" id="ARBA00022991"/>
    </source>
</evidence>
<dbReference type="Proteomes" id="UP000265750">
    <property type="component" value="Unassembled WGS sequence"/>
</dbReference>
<keyword evidence="14" id="KW-0157">Chromophore</keyword>
<dbReference type="EMBL" id="QYRN01000007">
    <property type="protein sequence ID" value="RIX99528.1"/>
    <property type="molecule type" value="Genomic_DNA"/>
</dbReference>
<evidence type="ECO:0000256" key="8">
    <source>
        <dbReference type="ARBA" id="ARBA00022643"/>
    </source>
</evidence>
<keyword evidence="7" id="KW-0285">Flavoprotein</keyword>
<evidence type="ECO:0000256" key="11">
    <source>
        <dbReference type="ARBA" id="ARBA00022741"/>
    </source>
</evidence>
<dbReference type="InterPro" id="IPR013656">
    <property type="entry name" value="PAS_4"/>
</dbReference>
<keyword evidence="10" id="KW-0677">Repeat</keyword>
<organism evidence="18 19">
    <name type="scientific">Aureimonas flava</name>
    <dbReference type="NCBI Taxonomy" id="2320271"/>
    <lineage>
        <taxon>Bacteria</taxon>
        <taxon>Pseudomonadati</taxon>
        <taxon>Pseudomonadota</taxon>
        <taxon>Alphaproteobacteria</taxon>
        <taxon>Hyphomicrobiales</taxon>
        <taxon>Aurantimonadaceae</taxon>
        <taxon>Aureimonas</taxon>
    </lineage>
</organism>
<dbReference type="InterPro" id="IPR035965">
    <property type="entry name" value="PAS-like_dom_sf"/>
</dbReference>
<sequence length="927" mass="102070">MRRADSGAGPGPVAVLSMAEWIRRHDWSATPLGAREAWPQSLRTTLDIMLGSGHAMCLAWGPDRTFLYNDAYAPFLGARHPAALGMGFAAVWPEIWGEIGPLVDRVYAGETTTFHAMPLVMTRNGFAEDTWWDFSYSPVRDEGGAVAGLLNVAADATPRVLAERERDRATEKLRVSEAVAHENIQRVELALEAGAIIGTWFWDIVADRFTIDEPFARAFGLDPALGREGIPLAQIVATVHPDDQAGLADAINEAVLRGGAYAHQYRVRRTDGNYYWLEANGRVDHAPDGTPTMFPGVLIDIEGRRAVESERDRMVEALAASEARFRALFENIDAGFCISEVKFDDAGHPIDHRVIEANPAFERHTGLSNAVGRYASEVAPGIEQHWHDAYGHVAKTGEAIRFEGEAKPLGRWYDAHLFPVGGGRVAMLIADTTTRREAEGALARSEAKWRTVFETLHEGFILGEVIRDASGHVADWRYEAVNDAWHDLIDVPRGTAVGRTIREVFPGIEAAWVDEFAHVVEMGEPLRFTRRVGMLDRWYDGVAQPIGGDRFTVIFIEVTERIRRERRQATLLTLADELRGRSDLQTIVTAAARCLADGLEVDRVGSGIVNLREDTIDVRSDWCEPGVSSVVGQHAFASYGSYIDDLRCDDIVAVDDVAADPRTTGRQAGFDAIQTRSFLDLPISFDGRLYAVVFAHSRTLHAWTDGERQFVEQVGDRVRVALARQRMEDAQRVLTQEMAHRMKNTLAMVQAIATQTLRQARTMDEGREAITSRLAALARAQDIMTRTNFAEADVREVADAAIAPHRLAGERITLAGPPVELSAQRALGLSLAIHELATNAAKYGALSNETGRVDMVWNAAGGAFVFRWIESGGPAVTPPTRRGFGSKLIERIVASYFDGEGRIDFDPAGIRFTLTGAVDRPSTQPNP</sequence>
<evidence type="ECO:0000256" key="7">
    <source>
        <dbReference type="ARBA" id="ARBA00022630"/>
    </source>
</evidence>
<name>A0A3A1WQX2_9HYPH</name>
<dbReference type="InterPro" id="IPR036890">
    <property type="entry name" value="HATPase_C_sf"/>
</dbReference>
<dbReference type="SMART" id="SM00911">
    <property type="entry name" value="HWE_HK"/>
    <property type="match status" value="1"/>
</dbReference>
<dbReference type="GO" id="GO:0009881">
    <property type="term" value="F:photoreceptor activity"/>
    <property type="evidence" value="ECO:0007669"/>
    <property type="project" value="UniProtKB-KW"/>
</dbReference>
<dbReference type="InterPro" id="IPR003018">
    <property type="entry name" value="GAF"/>
</dbReference>
<keyword evidence="4" id="KW-0600">Photoreceptor protein</keyword>
<evidence type="ECO:0000256" key="4">
    <source>
        <dbReference type="ARBA" id="ARBA00022543"/>
    </source>
</evidence>
<dbReference type="Pfam" id="PF01590">
    <property type="entry name" value="GAF"/>
    <property type="match status" value="1"/>
</dbReference>
<proteinExistence type="predicted"/>
<feature type="domain" description="PAC" evidence="17">
    <location>
        <begin position="115"/>
        <end position="168"/>
    </location>
</feature>
<evidence type="ECO:0000256" key="2">
    <source>
        <dbReference type="ARBA" id="ARBA00012438"/>
    </source>
</evidence>
<keyword evidence="13" id="KW-0067">ATP-binding</keyword>
<evidence type="ECO:0000259" key="17">
    <source>
        <dbReference type="PROSITE" id="PS50113"/>
    </source>
</evidence>
<keyword evidence="16" id="KW-0675">Receptor</keyword>
<comment type="catalytic activity">
    <reaction evidence="1">
        <text>ATP + protein L-histidine = ADP + protein N-phospho-L-histidine.</text>
        <dbReference type="EC" id="2.7.13.3"/>
    </reaction>
</comment>
<dbReference type="Pfam" id="PF08447">
    <property type="entry name" value="PAS_3"/>
    <property type="match status" value="1"/>
</dbReference>
<dbReference type="GO" id="GO:0005524">
    <property type="term" value="F:ATP binding"/>
    <property type="evidence" value="ECO:0007669"/>
    <property type="project" value="UniProtKB-KW"/>
</dbReference>
<evidence type="ECO:0000313" key="19">
    <source>
        <dbReference type="Proteomes" id="UP000265750"/>
    </source>
</evidence>
<dbReference type="PANTHER" id="PTHR41523:SF7">
    <property type="entry name" value="HISTIDINE KINASE"/>
    <property type="match status" value="1"/>
</dbReference>
<keyword evidence="15" id="KW-0843">Virulence</keyword>
<evidence type="ECO:0000313" key="18">
    <source>
        <dbReference type="EMBL" id="RIX99528.1"/>
    </source>
</evidence>
<dbReference type="SMART" id="SM00065">
    <property type="entry name" value="GAF"/>
    <property type="match status" value="1"/>
</dbReference>
<reference evidence="19" key="1">
    <citation type="submission" date="2018-09" db="EMBL/GenBank/DDBJ databases">
        <authorList>
            <person name="Tuo L."/>
        </authorList>
    </citation>
    <scope>NUCLEOTIDE SEQUENCE [LARGE SCALE GENOMIC DNA]</scope>
    <source>
        <strain evidence="19">M2BS4Y-1</strain>
    </source>
</reference>
<dbReference type="InterPro" id="IPR013655">
    <property type="entry name" value="PAS_fold_3"/>
</dbReference>
<evidence type="ECO:0000256" key="16">
    <source>
        <dbReference type="ARBA" id="ARBA00023170"/>
    </source>
</evidence>
<evidence type="ECO:0000256" key="1">
    <source>
        <dbReference type="ARBA" id="ARBA00000085"/>
    </source>
</evidence>